<accession>A0A8D8W2K3</accession>
<organism evidence="1">
    <name type="scientific">Cacopsylla melanoneura</name>
    <dbReference type="NCBI Taxonomy" id="428564"/>
    <lineage>
        <taxon>Eukaryota</taxon>
        <taxon>Metazoa</taxon>
        <taxon>Ecdysozoa</taxon>
        <taxon>Arthropoda</taxon>
        <taxon>Hexapoda</taxon>
        <taxon>Insecta</taxon>
        <taxon>Pterygota</taxon>
        <taxon>Neoptera</taxon>
        <taxon>Paraneoptera</taxon>
        <taxon>Hemiptera</taxon>
        <taxon>Sternorrhyncha</taxon>
        <taxon>Psylloidea</taxon>
        <taxon>Psyllidae</taxon>
        <taxon>Psyllinae</taxon>
        <taxon>Cacopsylla</taxon>
    </lineage>
</organism>
<evidence type="ECO:0000313" key="1">
    <source>
        <dbReference type="EMBL" id="CAG6642590.1"/>
    </source>
</evidence>
<proteinExistence type="predicted"/>
<protein>
    <submittedName>
        <fullName evidence="1">Uncharacterized protein</fullName>
    </submittedName>
</protein>
<dbReference type="AlphaFoldDB" id="A0A8D8W2K3"/>
<reference evidence="1" key="1">
    <citation type="submission" date="2021-05" db="EMBL/GenBank/DDBJ databases">
        <authorList>
            <person name="Alioto T."/>
            <person name="Alioto T."/>
            <person name="Gomez Garrido J."/>
        </authorList>
    </citation>
    <scope>NUCLEOTIDE SEQUENCE</scope>
</reference>
<name>A0A8D8W2K3_9HEMI</name>
<dbReference type="EMBL" id="HBUF01123221">
    <property type="protein sequence ID" value="CAG6642590.1"/>
    <property type="molecule type" value="Transcribed_RNA"/>
</dbReference>
<sequence>MLLQTFPSSAFPLFYPFPQQVSPSSSIFPPTYCLPMYPSHISLLNILFSSPRPPFLDPFFSHLSVFSHLSIFQSFPASPSPIFHSLFSLHLHHLSRRPFSSRPTPLSCPSAPGRKENSCLNLNLPQLTGSKLAPRAFPLPLSFSSVCEMFIDRSAVCRARPHNSVHSIR</sequence>